<dbReference type="RefSeq" id="WP_276279570.1">
    <property type="nucleotide sequence ID" value="NZ_CP119809.1"/>
</dbReference>
<keyword evidence="1" id="KW-1133">Transmembrane helix</keyword>
<keyword evidence="1" id="KW-0812">Transmembrane</keyword>
<evidence type="ECO:0008006" key="4">
    <source>
        <dbReference type="Google" id="ProtNLM"/>
    </source>
</evidence>
<keyword evidence="3" id="KW-1185">Reference proteome</keyword>
<evidence type="ECO:0000256" key="1">
    <source>
        <dbReference type="SAM" id="Phobius"/>
    </source>
</evidence>
<gene>
    <name evidence="2" type="ORF">ACFQJ6_22390</name>
</gene>
<evidence type="ECO:0000313" key="2">
    <source>
        <dbReference type="EMBL" id="MFC7082422.1"/>
    </source>
</evidence>
<evidence type="ECO:0000313" key="3">
    <source>
        <dbReference type="Proteomes" id="UP001596407"/>
    </source>
</evidence>
<sequence length="133" mass="13660">MGVWNRNAHSRGPTIAVMRRALRYAVALVVAAAVTAGVVVLTPRPERHLILFAGVAQVYAVGTAVALRYPGALWGSGGNWASGALAGVTTFGTLSLLQGIDGGQNLAAAALGWGLVGFGFVVGVAFEREREGD</sequence>
<name>A0ABD5WPH6_9EURY</name>
<proteinExistence type="predicted"/>
<protein>
    <recommendedName>
        <fullName evidence="4">Integral membrane protein</fullName>
    </recommendedName>
</protein>
<organism evidence="2 3">
    <name type="scientific">Halorussus caseinilyticus</name>
    <dbReference type="NCBI Taxonomy" id="3034025"/>
    <lineage>
        <taxon>Archaea</taxon>
        <taxon>Methanobacteriati</taxon>
        <taxon>Methanobacteriota</taxon>
        <taxon>Stenosarchaea group</taxon>
        <taxon>Halobacteria</taxon>
        <taxon>Halobacteriales</taxon>
        <taxon>Haladaptataceae</taxon>
        <taxon>Halorussus</taxon>
    </lineage>
</organism>
<dbReference type="GeneID" id="79304146"/>
<feature type="transmembrane region" description="Helical" evidence="1">
    <location>
        <begin position="48"/>
        <end position="67"/>
    </location>
</feature>
<feature type="transmembrane region" description="Helical" evidence="1">
    <location>
        <begin position="79"/>
        <end position="100"/>
    </location>
</feature>
<reference evidence="2 3" key="1">
    <citation type="journal article" date="2019" name="Int. J. Syst. Evol. Microbiol.">
        <title>The Global Catalogue of Microorganisms (GCM) 10K type strain sequencing project: providing services to taxonomists for standard genome sequencing and annotation.</title>
        <authorList>
            <consortium name="The Broad Institute Genomics Platform"/>
            <consortium name="The Broad Institute Genome Sequencing Center for Infectious Disease"/>
            <person name="Wu L."/>
            <person name="Ma J."/>
        </authorList>
    </citation>
    <scope>NUCLEOTIDE SEQUENCE [LARGE SCALE GENOMIC DNA]</scope>
    <source>
        <strain evidence="2 3">DT72</strain>
    </source>
</reference>
<accession>A0ABD5WPH6</accession>
<feature type="transmembrane region" description="Helical" evidence="1">
    <location>
        <begin position="106"/>
        <end position="126"/>
    </location>
</feature>
<dbReference type="AlphaFoldDB" id="A0ABD5WPH6"/>
<feature type="transmembrane region" description="Helical" evidence="1">
    <location>
        <begin position="21"/>
        <end position="42"/>
    </location>
</feature>
<keyword evidence="1" id="KW-0472">Membrane</keyword>
<comment type="caution">
    <text evidence="2">The sequence shown here is derived from an EMBL/GenBank/DDBJ whole genome shotgun (WGS) entry which is preliminary data.</text>
</comment>
<dbReference type="Proteomes" id="UP001596407">
    <property type="component" value="Unassembled WGS sequence"/>
</dbReference>
<dbReference type="EMBL" id="JBHSZH010000005">
    <property type="protein sequence ID" value="MFC7082422.1"/>
    <property type="molecule type" value="Genomic_DNA"/>
</dbReference>